<dbReference type="EMBL" id="CP002859">
    <property type="protein sequence ID" value="AEI49612.1"/>
    <property type="molecule type" value="Genomic_DNA"/>
</dbReference>
<gene>
    <name evidence="2" type="ordered locus">Runsl_3235</name>
</gene>
<keyword evidence="3" id="KW-1185">Reference proteome</keyword>
<proteinExistence type="predicted"/>
<protein>
    <submittedName>
        <fullName evidence="2">Uncharacterized protein</fullName>
    </submittedName>
</protein>
<reference evidence="3" key="1">
    <citation type="submission" date="2011-06" db="EMBL/GenBank/DDBJ databases">
        <title>The complete genome of chromosome of Runella slithyformis DSM 19594.</title>
        <authorList>
            <consortium name="US DOE Joint Genome Institute (JGI-PGF)"/>
            <person name="Lucas S."/>
            <person name="Han J."/>
            <person name="Lapidus A."/>
            <person name="Bruce D."/>
            <person name="Goodwin L."/>
            <person name="Pitluck S."/>
            <person name="Peters L."/>
            <person name="Kyrpides N."/>
            <person name="Mavromatis K."/>
            <person name="Ivanova N."/>
            <person name="Ovchinnikova G."/>
            <person name="Zhang X."/>
            <person name="Misra M."/>
            <person name="Detter J.C."/>
            <person name="Tapia R."/>
            <person name="Han C."/>
            <person name="Land M."/>
            <person name="Hauser L."/>
            <person name="Markowitz V."/>
            <person name="Cheng J.-F."/>
            <person name="Hugenholtz P."/>
            <person name="Woyke T."/>
            <person name="Wu D."/>
            <person name="Tindall B."/>
            <person name="Faehrich R."/>
            <person name="Brambilla E."/>
            <person name="Klenk H.-P."/>
            <person name="Eisen J.A."/>
        </authorList>
    </citation>
    <scope>NUCLEOTIDE SEQUENCE [LARGE SCALE GENOMIC DNA]</scope>
    <source>
        <strain evidence="3">ATCC 29530 / DSM 19594 / LMG 11500 / NCIMB 11436 / LSU 4</strain>
    </source>
</reference>
<evidence type="ECO:0000256" key="1">
    <source>
        <dbReference type="SAM" id="Coils"/>
    </source>
</evidence>
<dbReference type="RefSeq" id="WP_013928919.1">
    <property type="nucleotide sequence ID" value="NC_015703.1"/>
</dbReference>
<organism evidence="2 3">
    <name type="scientific">Runella slithyformis (strain ATCC 29530 / DSM 19594 / LMG 11500 / NCIMB 11436 / LSU 4)</name>
    <dbReference type="NCBI Taxonomy" id="761193"/>
    <lineage>
        <taxon>Bacteria</taxon>
        <taxon>Pseudomonadati</taxon>
        <taxon>Bacteroidota</taxon>
        <taxon>Cytophagia</taxon>
        <taxon>Cytophagales</taxon>
        <taxon>Spirosomataceae</taxon>
        <taxon>Runella</taxon>
    </lineage>
</organism>
<name>A0A7U3ZLY0_RUNSL</name>
<accession>A0A7U3ZLY0</accession>
<reference evidence="2 3" key="2">
    <citation type="journal article" date="2012" name="Stand. Genomic Sci.">
        <title>Complete genome sequence of the aquatic bacterium Runella slithyformis type strain (LSU 4(T)).</title>
        <authorList>
            <person name="Copeland A."/>
            <person name="Zhang X."/>
            <person name="Misra M."/>
            <person name="Lapidus A."/>
            <person name="Nolan M."/>
            <person name="Lucas S."/>
            <person name="Deshpande S."/>
            <person name="Cheng J.F."/>
            <person name="Tapia R."/>
            <person name="Goodwin L.A."/>
            <person name="Pitluck S."/>
            <person name="Liolios K."/>
            <person name="Pagani I."/>
            <person name="Ivanova N."/>
            <person name="Mikhailova N."/>
            <person name="Pati A."/>
            <person name="Chen A."/>
            <person name="Palaniappan K."/>
            <person name="Land M."/>
            <person name="Hauser L."/>
            <person name="Pan C."/>
            <person name="Jeffries C.D."/>
            <person name="Detter J.C."/>
            <person name="Brambilla E.M."/>
            <person name="Rohde M."/>
            <person name="Djao O.D."/>
            <person name="Goker M."/>
            <person name="Sikorski J."/>
            <person name="Tindall B.J."/>
            <person name="Woyke T."/>
            <person name="Bristow J."/>
            <person name="Eisen J.A."/>
            <person name="Markowitz V."/>
            <person name="Hugenholtz P."/>
            <person name="Kyrpides N.C."/>
            <person name="Klenk H.P."/>
            <person name="Mavromatis K."/>
        </authorList>
    </citation>
    <scope>NUCLEOTIDE SEQUENCE [LARGE SCALE GENOMIC DNA]</scope>
    <source>
        <strain evidence="3">ATCC 29530 / DSM 19594 / LMG 11500 / NCIMB 11436 / LSU 4</strain>
    </source>
</reference>
<dbReference type="AlphaFoldDB" id="A0A7U3ZLY0"/>
<feature type="coiled-coil region" evidence="1">
    <location>
        <begin position="3"/>
        <end position="30"/>
    </location>
</feature>
<keyword evidence="1" id="KW-0175">Coiled coil</keyword>
<evidence type="ECO:0000313" key="2">
    <source>
        <dbReference type="EMBL" id="AEI49612.1"/>
    </source>
</evidence>
<dbReference type="KEGG" id="rsi:Runsl_3235"/>
<sequence>MAEQKKLTKAERIEKEKEDLLQRLHSKTVQTTRDKVAFLLHHSAETRNSDIDLVWAFWTTFEGDKFDGSFITKETLRQLTRYSTLTRMRRKIQNDFKLFEANEEVKKRRGMLQEENKDQL</sequence>
<dbReference type="Proteomes" id="UP000000493">
    <property type="component" value="Chromosome"/>
</dbReference>
<evidence type="ECO:0000313" key="3">
    <source>
        <dbReference type="Proteomes" id="UP000000493"/>
    </source>
</evidence>